<dbReference type="EMBL" id="JBAWTH010000196">
    <property type="protein sequence ID" value="KAL2273175.1"/>
    <property type="molecule type" value="Genomic_DNA"/>
</dbReference>
<evidence type="ECO:0000313" key="3">
    <source>
        <dbReference type="Proteomes" id="UP001600888"/>
    </source>
</evidence>
<evidence type="ECO:0000313" key="2">
    <source>
        <dbReference type="EMBL" id="KAL2273175.1"/>
    </source>
</evidence>
<evidence type="ECO:0000256" key="1">
    <source>
        <dbReference type="SAM" id="MobiDB-lite"/>
    </source>
</evidence>
<reference evidence="2 3" key="1">
    <citation type="submission" date="2024-03" db="EMBL/GenBank/DDBJ databases">
        <title>A high-quality draft genome sequence of Diaporthe vaccinii, a causative agent of upright dieback and viscid rot disease in cranberry plants.</title>
        <authorList>
            <person name="Sarrasin M."/>
            <person name="Lang B.F."/>
            <person name="Burger G."/>
        </authorList>
    </citation>
    <scope>NUCLEOTIDE SEQUENCE [LARGE SCALE GENOMIC DNA]</scope>
    <source>
        <strain evidence="2 3">IS7</strain>
    </source>
</reference>
<keyword evidence="3" id="KW-1185">Reference proteome</keyword>
<feature type="region of interest" description="Disordered" evidence="1">
    <location>
        <begin position="97"/>
        <end position="143"/>
    </location>
</feature>
<organism evidence="2 3">
    <name type="scientific">Diaporthe vaccinii</name>
    <dbReference type="NCBI Taxonomy" id="105482"/>
    <lineage>
        <taxon>Eukaryota</taxon>
        <taxon>Fungi</taxon>
        <taxon>Dikarya</taxon>
        <taxon>Ascomycota</taxon>
        <taxon>Pezizomycotina</taxon>
        <taxon>Sordariomycetes</taxon>
        <taxon>Sordariomycetidae</taxon>
        <taxon>Diaporthales</taxon>
        <taxon>Diaporthaceae</taxon>
        <taxon>Diaporthe</taxon>
        <taxon>Diaporthe eres species complex</taxon>
    </lineage>
</organism>
<sequence>MHNMPAVKSTVNENGDATPDTVIRAGAEIYKPLLEASTGSTMIPVTPDDQINTRASQILYIVAEFFVSGRLILDQVPNKDIQPLKEKEPRPSFYSRLFSRNRPLPDVPSPGGGWIPPPGINRRELGSPFHEDEGIANEHDGDAVDDVQAYLEDED</sequence>
<protein>
    <submittedName>
        <fullName evidence="2">Uncharacterized protein</fullName>
    </submittedName>
</protein>
<comment type="caution">
    <text evidence="2">The sequence shown here is derived from an EMBL/GenBank/DDBJ whole genome shotgun (WGS) entry which is preliminary data.</text>
</comment>
<proteinExistence type="predicted"/>
<accession>A0ABR4DS37</accession>
<gene>
    <name evidence="2" type="ORF">FJTKL_04885</name>
</gene>
<dbReference type="Proteomes" id="UP001600888">
    <property type="component" value="Unassembled WGS sequence"/>
</dbReference>
<name>A0ABR4DS37_9PEZI</name>
<feature type="compositionally biased region" description="Basic and acidic residues" evidence="1">
    <location>
        <begin position="121"/>
        <end position="142"/>
    </location>
</feature>